<protein>
    <submittedName>
        <fullName evidence="5">DNA adenine methylase</fullName>
    </submittedName>
</protein>
<evidence type="ECO:0000313" key="5">
    <source>
        <dbReference type="EMBL" id="MBM3331906.1"/>
    </source>
</evidence>
<dbReference type="GO" id="GO:1904047">
    <property type="term" value="F:S-adenosyl-L-methionine binding"/>
    <property type="evidence" value="ECO:0007669"/>
    <property type="project" value="TreeGrafter"/>
</dbReference>
<name>A0A937XH14_UNCW3</name>
<comment type="caution">
    <text evidence="5">The sequence shown here is derived from an EMBL/GenBank/DDBJ whole genome shotgun (WGS) entry which is preliminary data.</text>
</comment>
<dbReference type="Proteomes" id="UP000779900">
    <property type="component" value="Unassembled WGS sequence"/>
</dbReference>
<evidence type="ECO:0000256" key="2">
    <source>
        <dbReference type="ARBA" id="ARBA00022679"/>
    </source>
</evidence>
<evidence type="ECO:0000313" key="6">
    <source>
        <dbReference type="Proteomes" id="UP000779900"/>
    </source>
</evidence>
<dbReference type="Gene3D" id="3.40.50.150">
    <property type="entry name" value="Vaccinia Virus protein VP39"/>
    <property type="match status" value="2"/>
</dbReference>
<gene>
    <name evidence="5" type="ORF">FJY68_08680</name>
</gene>
<reference evidence="5" key="1">
    <citation type="submission" date="2019-03" db="EMBL/GenBank/DDBJ databases">
        <title>Lake Tanganyika Metagenome-Assembled Genomes (MAGs).</title>
        <authorList>
            <person name="Tran P."/>
        </authorList>
    </citation>
    <scope>NUCLEOTIDE SEQUENCE</scope>
    <source>
        <strain evidence="5">K_DeepCast_150m_m2_040</strain>
    </source>
</reference>
<dbReference type="GO" id="GO:0006298">
    <property type="term" value="P:mismatch repair"/>
    <property type="evidence" value="ECO:0007669"/>
    <property type="project" value="TreeGrafter"/>
</dbReference>
<evidence type="ECO:0000259" key="4">
    <source>
        <dbReference type="Pfam" id="PF20582"/>
    </source>
</evidence>
<evidence type="ECO:0000256" key="3">
    <source>
        <dbReference type="ARBA" id="ARBA00022691"/>
    </source>
</evidence>
<dbReference type="InterPro" id="IPR046778">
    <property type="entry name" value="UPF0758_N"/>
</dbReference>
<keyword evidence="2" id="KW-0808">Transferase</keyword>
<dbReference type="InterPro" id="IPR012327">
    <property type="entry name" value="MeTrfase_D12"/>
</dbReference>
<dbReference type="EMBL" id="VGIR01000050">
    <property type="protein sequence ID" value="MBM3331906.1"/>
    <property type="molecule type" value="Genomic_DNA"/>
</dbReference>
<dbReference type="AlphaFoldDB" id="A0A937XH14"/>
<dbReference type="GO" id="GO:0043565">
    <property type="term" value="F:sequence-specific DNA binding"/>
    <property type="evidence" value="ECO:0007669"/>
    <property type="project" value="TreeGrafter"/>
</dbReference>
<dbReference type="Pfam" id="PF02086">
    <property type="entry name" value="MethyltransfD12"/>
    <property type="match status" value="1"/>
</dbReference>
<dbReference type="GO" id="GO:0009007">
    <property type="term" value="F:site-specific DNA-methyltransferase (adenine-specific) activity"/>
    <property type="evidence" value="ECO:0007669"/>
    <property type="project" value="UniProtKB-EC"/>
</dbReference>
<accession>A0A937XH14</accession>
<dbReference type="PRINTS" id="PR00505">
    <property type="entry name" value="D12N6MTFRASE"/>
</dbReference>
<dbReference type="Pfam" id="PF20582">
    <property type="entry name" value="UPF0758_N"/>
    <property type="match status" value="1"/>
</dbReference>
<dbReference type="PANTHER" id="PTHR30481:SF4">
    <property type="entry name" value="SITE-SPECIFIC DNA-METHYLTRANSFERASE (ADENINE-SPECIFIC)"/>
    <property type="match status" value="1"/>
</dbReference>
<keyword evidence="1 5" id="KW-0489">Methyltransferase</keyword>
<keyword evidence="3" id="KW-0949">S-adenosyl-L-methionine</keyword>
<dbReference type="InterPro" id="IPR029063">
    <property type="entry name" value="SAM-dependent_MTases_sf"/>
</dbReference>
<organism evidence="5 6">
    <name type="scientific">candidate division WOR-3 bacterium</name>
    <dbReference type="NCBI Taxonomy" id="2052148"/>
    <lineage>
        <taxon>Bacteria</taxon>
        <taxon>Bacteria division WOR-3</taxon>
    </lineage>
</organism>
<sequence length="371" mass="40993">MGLAVGPREKLELFGAESLSEDELVAILLRTGTRGVPVTELAKKVLTEAGGVHGLENATVTQLSGTTGIGRAKATLIKAAFELARRNGATGTSTSAGKKPLGSRRRGERLIPFGWYGGKYSHLDWLLPLLPECTHYCEPFGGSAAVLLNRKPAPVETYNDLDGEVANFFRVLRDKPAELMRAIGLTPFAREEFRQAVDTHARRTSDLQRARLFFVRARQVRTGLAQTASIGRWANCLLTSRAGMSGVISRWLGSVEGLAEVAQRLIRVQIENDGALAVIGRYDSKETLFYCDPPYPHESRGDAKAYGYEMTDDEHRKLSVLLHSAKGKVALSGYACRLQDELYHDWKRHEAPAKVCHSVKQLRSEVLWTNY</sequence>
<proteinExistence type="predicted"/>
<dbReference type="SUPFAM" id="SSF53335">
    <property type="entry name" value="S-adenosyl-L-methionine-dependent methyltransferases"/>
    <property type="match status" value="1"/>
</dbReference>
<dbReference type="GO" id="GO:0032259">
    <property type="term" value="P:methylation"/>
    <property type="evidence" value="ECO:0007669"/>
    <property type="project" value="UniProtKB-KW"/>
</dbReference>
<feature type="domain" description="UPF0758" evidence="4">
    <location>
        <begin position="7"/>
        <end position="74"/>
    </location>
</feature>
<dbReference type="GO" id="GO:0009307">
    <property type="term" value="P:DNA restriction-modification system"/>
    <property type="evidence" value="ECO:0007669"/>
    <property type="project" value="InterPro"/>
</dbReference>
<dbReference type="PANTHER" id="PTHR30481">
    <property type="entry name" value="DNA ADENINE METHYLASE"/>
    <property type="match status" value="1"/>
</dbReference>
<dbReference type="InterPro" id="IPR010994">
    <property type="entry name" value="RuvA_2-like"/>
</dbReference>
<evidence type="ECO:0000256" key="1">
    <source>
        <dbReference type="ARBA" id="ARBA00022603"/>
    </source>
</evidence>
<dbReference type="SUPFAM" id="SSF47781">
    <property type="entry name" value="RuvA domain 2-like"/>
    <property type="match status" value="1"/>
</dbReference>